<feature type="transmembrane region" description="Helical" evidence="1">
    <location>
        <begin position="20"/>
        <end position="45"/>
    </location>
</feature>
<evidence type="ECO:0000313" key="2">
    <source>
        <dbReference type="EMBL" id="KAE8135332.1"/>
    </source>
</evidence>
<sequence>MGTDSYSMYNPSQPCVTDNIVGFKVSSGFLIISFILHTSCLPIYLRLAFQHSSGMASRVPP</sequence>
<evidence type="ECO:0000256" key="1">
    <source>
        <dbReference type="SAM" id="Phobius"/>
    </source>
</evidence>
<proteinExistence type="predicted"/>
<dbReference type="AlphaFoldDB" id="A0A5N6SKX2"/>
<evidence type="ECO:0000313" key="3">
    <source>
        <dbReference type="Proteomes" id="UP000325672"/>
    </source>
</evidence>
<keyword evidence="3" id="KW-1185">Reference proteome</keyword>
<gene>
    <name evidence="2" type="ORF">BDV38DRAFT_252619</name>
</gene>
<keyword evidence="1" id="KW-0472">Membrane</keyword>
<dbReference type="EMBL" id="ML743594">
    <property type="protein sequence ID" value="KAE8135332.1"/>
    <property type="molecule type" value="Genomic_DNA"/>
</dbReference>
<accession>A0A5N6SKX2</accession>
<keyword evidence="1" id="KW-0812">Transmembrane</keyword>
<protein>
    <submittedName>
        <fullName evidence="2">Uncharacterized protein</fullName>
    </submittedName>
</protein>
<dbReference type="GeneID" id="43639358"/>
<dbReference type="Proteomes" id="UP000325672">
    <property type="component" value="Unassembled WGS sequence"/>
</dbReference>
<name>A0A5N6SKX2_ASPPS</name>
<organism evidence="2 3">
    <name type="scientific">Aspergillus pseudotamarii</name>
    <dbReference type="NCBI Taxonomy" id="132259"/>
    <lineage>
        <taxon>Eukaryota</taxon>
        <taxon>Fungi</taxon>
        <taxon>Dikarya</taxon>
        <taxon>Ascomycota</taxon>
        <taxon>Pezizomycotina</taxon>
        <taxon>Eurotiomycetes</taxon>
        <taxon>Eurotiomycetidae</taxon>
        <taxon>Eurotiales</taxon>
        <taxon>Aspergillaceae</taxon>
        <taxon>Aspergillus</taxon>
        <taxon>Aspergillus subgen. Circumdati</taxon>
    </lineage>
</organism>
<keyword evidence="1" id="KW-1133">Transmembrane helix</keyword>
<dbReference type="RefSeq" id="XP_031911395.1">
    <property type="nucleotide sequence ID" value="XM_032055148.1"/>
</dbReference>
<feature type="non-terminal residue" evidence="2">
    <location>
        <position position="1"/>
    </location>
</feature>
<reference evidence="2 3" key="1">
    <citation type="submission" date="2019-04" db="EMBL/GenBank/DDBJ databases">
        <title>Friends and foes A comparative genomics study of 23 Aspergillus species from section Flavi.</title>
        <authorList>
            <consortium name="DOE Joint Genome Institute"/>
            <person name="Kjaerbolling I."/>
            <person name="Vesth T."/>
            <person name="Frisvad J.C."/>
            <person name="Nybo J.L."/>
            <person name="Theobald S."/>
            <person name="Kildgaard S."/>
            <person name="Isbrandt T."/>
            <person name="Kuo A."/>
            <person name="Sato A."/>
            <person name="Lyhne E.K."/>
            <person name="Kogle M.E."/>
            <person name="Wiebenga A."/>
            <person name="Kun R.S."/>
            <person name="Lubbers R.J."/>
            <person name="Makela M.R."/>
            <person name="Barry K."/>
            <person name="Chovatia M."/>
            <person name="Clum A."/>
            <person name="Daum C."/>
            <person name="Haridas S."/>
            <person name="He G."/>
            <person name="LaButti K."/>
            <person name="Lipzen A."/>
            <person name="Mondo S."/>
            <person name="Riley R."/>
            <person name="Salamov A."/>
            <person name="Simmons B.A."/>
            <person name="Magnuson J.K."/>
            <person name="Henrissat B."/>
            <person name="Mortensen U.H."/>
            <person name="Larsen T.O."/>
            <person name="Devries R.P."/>
            <person name="Grigoriev I.V."/>
            <person name="Machida M."/>
            <person name="Baker S.E."/>
            <person name="Andersen M.R."/>
        </authorList>
    </citation>
    <scope>NUCLEOTIDE SEQUENCE [LARGE SCALE GENOMIC DNA]</scope>
    <source>
        <strain evidence="2 3">CBS 117625</strain>
    </source>
</reference>